<dbReference type="Pfam" id="PF05378">
    <property type="entry name" value="Hydant_A_N"/>
    <property type="match status" value="1"/>
</dbReference>
<feature type="domain" description="Hydantoinase A/oxoprolinase" evidence="1">
    <location>
        <begin position="193"/>
        <end position="477"/>
    </location>
</feature>
<evidence type="ECO:0008006" key="5">
    <source>
        <dbReference type="Google" id="ProtNLM"/>
    </source>
</evidence>
<dbReference type="InterPro" id="IPR002821">
    <property type="entry name" value="Hydantoinase_A"/>
</dbReference>
<dbReference type="GO" id="GO:0017168">
    <property type="term" value="F:5-oxoprolinase (ATP-hydrolyzing) activity"/>
    <property type="evidence" value="ECO:0007669"/>
    <property type="project" value="TreeGrafter"/>
</dbReference>
<name>A0A381ZH87_9ZZZZ</name>
<accession>A0A381ZH87</accession>
<dbReference type="EMBL" id="UINC01021336">
    <property type="protein sequence ID" value="SVA88688.1"/>
    <property type="molecule type" value="Genomic_DNA"/>
</dbReference>
<evidence type="ECO:0000259" key="1">
    <source>
        <dbReference type="Pfam" id="PF01968"/>
    </source>
</evidence>
<dbReference type="InterPro" id="IPR008040">
    <property type="entry name" value="Hydant_A_N"/>
</dbReference>
<dbReference type="GO" id="GO:0006749">
    <property type="term" value="P:glutathione metabolic process"/>
    <property type="evidence" value="ECO:0007669"/>
    <property type="project" value="TreeGrafter"/>
</dbReference>
<dbReference type="InterPro" id="IPR049517">
    <property type="entry name" value="ACX-like_C"/>
</dbReference>
<dbReference type="PANTHER" id="PTHR11365">
    <property type="entry name" value="5-OXOPROLINASE RELATED"/>
    <property type="match status" value="1"/>
</dbReference>
<proteinExistence type="predicted"/>
<gene>
    <name evidence="4" type="ORF">METZ01_LOCUS141542</name>
</gene>
<feature type="non-terminal residue" evidence="4">
    <location>
        <position position="1"/>
    </location>
</feature>
<dbReference type="GO" id="GO:0005829">
    <property type="term" value="C:cytosol"/>
    <property type="evidence" value="ECO:0007669"/>
    <property type="project" value="TreeGrafter"/>
</dbReference>
<reference evidence="4" key="1">
    <citation type="submission" date="2018-05" db="EMBL/GenBank/DDBJ databases">
        <authorList>
            <person name="Lanie J.A."/>
            <person name="Ng W.-L."/>
            <person name="Kazmierczak K.M."/>
            <person name="Andrzejewski T.M."/>
            <person name="Davidsen T.M."/>
            <person name="Wayne K.J."/>
            <person name="Tettelin H."/>
            <person name="Glass J.I."/>
            <person name="Rusch D."/>
            <person name="Podicherti R."/>
            <person name="Tsui H.-C.T."/>
            <person name="Winkler M.E."/>
        </authorList>
    </citation>
    <scope>NUCLEOTIDE SEQUENCE</scope>
</reference>
<dbReference type="InterPro" id="IPR045079">
    <property type="entry name" value="Oxoprolinase-like"/>
</dbReference>
<evidence type="ECO:0000259" key="2">
    <source>
        <dbReference type="Pfam" id="PF05378"/>
    </source>
</evidence>
<organism evidence="4">
    <name type="scientific">marine metagenome</name>
    <dbReference type="NCBI Taxonomy" id="408172"/>
    <lineage>
        <taxon>unclassified sequences</taxon>
        <taxon>metagenomes</taxon>
        <taxon>ecological metagenomes</taxon>
    </lineage>
</organism>
<dbReference type="PANTHER" id="PTHR11365:SF23">
    <property type="entry name" value="HYPOTHETICAL 5-OXOPROLINASE (EUROFUNG)-RELATED"/>
    <property type="match status" value="1"/>
</dbReference>
<feature type="domain" description="Hydantoinase/oxoprolinase N-terminal" evidence="2">
    <location>
        <begin position="1"/>
        <end position="171"/>
    </location>
</feature>
<feature type="domain" description="Acetophenone carboxylase-like C-terminal" evidence="3">
    <location>
        <begin position="491"/>
        <end position="660"/>
    </location>
</feature>
<evidence type="ECO:0000313" key="4">
    <source>
        <dbReference type="EMBL" id="SVA88688.1"/>
    </source>
</evidence>
<dbReference type="Pfam" id="PF01968">
    <property type="entry name" value="Hydantoinase_A"/>
    <property type="match status" value="1"/>
</dbReference>
<dbReference type="AlphaFoldDB" id="A0A381ZH87"/>
<evidence type="ECO:0000259" key="3">
    <source>
        <dbReference type="Pfam" id="PF19278"/>
    </source>
</evidence>
<sequence>IEVGGTFTDLLCLDEAGRTQFVKVPSVPQRPDEGAYSALVEAGIDIAGIDELVHGSTVATNAVLERAGARVAFITTQGFRDILFMQRNNRHLVFELAYQKPVPIVQRRDCFEVAERIIADGSVETPIDLDAVEQALFPALANGGYEAIAICLLNAYANPTHERVLAELISHQLQDLVVTCSSDIAPEFREYERASTTVIAAHVQPVISEYIGRFKRYLESNGFAGSFSLMQSNGGRLPSAGMRRNPVTALFSGPAAGVMGAVRQAALSGYDNLVTFDMGGTSTDVCLVEDGEPELTSQTEIGGLPVRTPLFDIVSIGAGCGSIVWVDEGGMLRVGPQSAGADPGPACYGRGGVQPTITDAHIIQGTIRPEAFLGGTMEVDALASQRVFENVAAHFDMALPEMADSAIRLADANIVRAIQIISTERGRDPRDYVLVAFGGAGPLHAARVAEDLDIRTILVPPFAGVLSAYGLLASDYRLFETRTRRIVIEENAASIVRETAAEMQGHIVEHFRDIGLQERELSFTLTLEMRFVGQAFEVPVNIDPTALDQLTVDGLLAAFAAAHQRMYFHGGASGNPVEVVSFRLGAVSPLKQAPMLTETYNDGDTITDRHHIFDGSREVECKLTRRTGMSSSLDGPAIIDDETSTIFVPAGWQTEIDDHENLIMRRS</sequence>
<dbReference type="Pfam" id="PF19278">
    <property type="entry name" value="Hydant_A_C"/>
    <property type="match status" value="1"/>
</dbReference>
<protein>
    <recommendedName>
        <fullName evidence="5">Hydantoinase A/oxoprolinase domain-containing protein</fullName>
    </recommendedName>
</protein>